<reference evidence="1" key="1">
    <citation type="journal article" date="2021" name="New Phytol.">
        <title>Evolutionary innovations through gain and loss of genes in the ectomycorrhizal Boletales.</title>
        <authorList>
            <person name="Wu G."/>
            <person name="Miyauchi S."/>
            <person name="Morin E."/>
            <person name="Kuo A."/>
            <person name="Drula E."/>
            <person name="Varga T."/>
            <person name="Kohler A."/>
            <person name="Feng B."/>
            <person name="Cao Y."/>
            <person name="Lipzen A."/>
            <person name="Daum C."/>
            <person name="Hundley H."/>
            <person name="Pangilinan J."/>
            <person name="Johnson J."/>
            <person name="Barry K."/>
            <person name="LaButti K."/>
            <person name="Ng V."/>
            <person name="Ahrendt S."/>
            <person name="Min B."/>
            <person name="Choi I.G."/>
            <person name="Park H."/>
            <person name="Plett J.M."/>
            <person name="Magnuson J."/>
            <person name="Spatafora J.W."/>
            <person name="Nagy L.G."/>
            <person name="Henrissat B."/>
            <person name="Grigoriev I.V."/>
            <person name="Yang Z.L."/>
            <person name="Xu J."/>
            <person name="Martin F.M."/>
        </authorList>
    </citation>
    <scope>NUCLEOTIDE SEQUENCE</scope>
    <source>
        <strain evidence="1">ATCC 28755</strain>
    </source>
</reference>
<feature type="non-terminal residue" evidence="1">
    <location>
        <position position="155"/>
    </location>
</feature>
<dbReference type="EMBL" id="MU267761">
    <property type="protein sequence ID" value="KAH7909423.1"/>
    <property type="molecule type" value="Genomic_DNA"/>
</dbReference>
<organism evidence="1 2">
    <name type="scientific">Hygrophoropsis aurantiaca</name>
    <dbReference type="NCBI Taxonomy" id="72124"/>
    <lineage>
        <taxon>Eukaryota</taxon>
        <taxon>Fungi</taxon>
        <taxon>Dikarya</taxon>
        <taxon>Basidiomycota</taxon>
        <taxon>Agaricomycotina</taxon>
        <taxon>Agaricomycetes</taxon>
        <taxon>Agaricomycetidae</taxon>
        <taxon>Boletales</taxon>
        <taxon>Coniophorineae</taxon>
        <taxon>Hygrophoropsidaceae</taxon>
        <taxon>Hygrophoropsis</taxon>
    </lineage>
</organism>
<protein>
    <submittedName>
        <fullName evidence="1">Uncharacterized protein</fullName>
    </submittedName>
</protein>
<proteinExistence type="predicted"/>
<name>A0ACB8A8K9_9AGAM</name>
<keyword evidence="2" id="KW-1185">Reference proteome</keyword>
<evidence type="ECO:0000313" key="2">
    <source>
        <dbReference type="Proteomes" id="UP000790377"/>
    </source>
</evidence>
<dbReference type="Proteomes" id="UP000790377">
    <property type="component" value="Unassembled WGS sequence"/>
</dbReference>
<sequence length="155" mass="16229">MFARTIVALVTLPLVAQLVAGQTCTRSYTAQEGDICDSISATQHVSTYQLAVVNDGIIDEECNNLNPGTSYCLGWQGEDCSTTYVVQPNDDCDIISNGAGINNTILYLNNPQINSDCTNIYIGEVLCTSGTVQVPPAPAGSPPNSSIPPSATAAN</sequence>
<gene>
    <name evidence="1" type="ORF">BJ138DRAFT_990358</name>
</gene>
<evidence type="ECO:0000313" key="1">
    <source>
        <dbReference type="EMBL" id="KAH7909423.1"/>
    </source>
</evidence>
<comment type="caution">
    <text evidence="1">The sequence shown here is derived from an EMBL/GenBank/DDBJ whole genome shotgun (WGS) entry which is preliminary data.</text>
</comment>
<accession>A0ACB8A8K9</accession>